<comment type="subcellular location">
    <subcellularLocation>
        <location evidence="1">Membrane</location>
        <topology evidence="1">Multi-pass membrane protein</topology>
    </subcellularLocation>
</comment>
<evidence type="ECO:0000256" key="5">
    <source>
        <dbReference type="ARBA" id="ARBA00022989"/>
    </source>
</evidence>
<feature type="domain" description="Cation/H+ exchanger transmembrane" evidence="9">
    <location>
        <begin position="26"/>
        <end position="397"/>
    </location>
</feature>
<organism evidence="10 11">
    <name type="scientific">Candidatus Alistipes intestinigallinarum</name>
    <dbReference type="NCBI Taxonomy" id="2838440"/>
    <lineage>
        <taxon>Bacteria</taxon>
        <taxon>Pseudomonadati</taxon>
        <taxon>Bacteroidota</taxon>
        <taxon>Bacteroidia</taxon>
        <taxon>Bacteroidales</taxon>
        <taxon>Rikenellaceae</taxon>
        <taxon>Alistipes</taxon>
    </lineage>
</organism>
<proteinExistence type="predicted"/>
<dbReference type="AlphaFoldDB" id="A0A9D1YYP0"/>
<keyword evidence="5 8" id="KW-1133">Transmembrane helix</keyword>
<dbReference type="EMBL" id="DXDA01000023">
    <property type="protein sequence ID" value="HIY68349.1"/>
    <property type="molecule type" value="Genomic_DNA"/>
</dbReference>
<keyword evidence="7 8" id="KW-0472">Membrane</keyword>
<dbReference type="Pfam" id="PF00999">
    <property type="entry name" value="Na_H_Exchanger"/>
    <property type="match status" value="1"/>
</dbReference>
<evidence type="ECO:0000256" key="6">
    <source>
        <dbReference type="ARBA" id="ARBA00023065"/>
    </source>
</evidence>
<feature type="transmembrane region" description="Helical" evidence="8">
    <location>
        <begin position="125"/>
        <end position="146"/>
    </location>
</feature>
<feature type="transmembrane region" description="Helical" evidence="8">
    <location>
        <begin position="307"/>
        <end position="326"/>
    </location>
</feature>
<reference evidence="10" key="1">
    <citation type="journal article" date="2021" name="PeerJ">
        <title>Extensive microbial diversity within the chicken gut microbiome revealed by metagenomics and culture.</title>
        <authorList>
            <person name="Gilroy R."/>
            <person name="Ravi A."/>
            <person name="Getino M."/>
            <person name="Pursley I."/>
            <person name="Horton D.L."/>
            <person name="Alikhan N.F."/>
            <person name="Baker D."/>
            <person name="Gharbi K."/>
            <person name="Hall N."/>
            <person name="Watson M."/>
            <person name="Adriaenssens E.M."/>
            <person name="Foster-Nyarko E."/>
            <person name="Jarju S."/>
            <person name="Secka A."/>
            <person name="Antonio M."/>
            <person name="Oren A."/>
            <person name="Chaudhuri R.R."/>
            <person name="La Ragione R."/>
            <person name="Hildebrand F."/>
            <person name="Pallen M.J."/>
        </authorList>
    </citation>
    <scope>NUCLEOTIDE SEQUENCE</scope>
    <source>
        <strain evidence="10">5134</strain>
    </source>
</reference>
<keyword evidence="3" id="KW-0050">Antiport</keyword>
<dbReference type="InterPro" id="IPR038770">
    <property type="entry name" value="Na+/solute_symporter_sf"/>
</dbReference>
<dbReference type="SUPFAM" id="SSF52402">
    <property type="entry name" value="Adenine nucleotide alpha hydrolases-like"/>
    <property type="match status" value="1"/>
</dbReference>
<evidence type="ECO:0000256" key="4">
    <source>
        <dbReference type="ARBA" id="ARBA00022692"/>
    </source>
</evidence>
<accession>A0A9D1YYP0</accession>
<feature type="transmembrane region" description="Helical" evidence="8">
    <location>
        <begin position="42"/>
        <end position="61"/>
    </location>
</feature>
<gene>
    <name evidence="10" type="ORF">H9828_02900</name>
</gene>
<feature type="transmembrane region" description="Helical" evidence="8">
    <location>
        <begin position="18"/>
        <end position="35"/>
    </location>
</feature>
<evidence type="ECO:0000313" key="10">
    <source>
        <dbReference type="EMBL" id="HIY68349.1"/>
    </source>
</evidence>
<evidence type="ECO:0000313" key="11">
    <source>
        <dbReference type="Proteomes" id="UP000886844"/>
    </source>
</evidence>
<keyword evidence="4 8" id="KW-0812">Transmembrane</keyword>
<feature type="transmembrane region" description="Helical" evidence="8">
    <location>
        <begin position="224"/>
        <end position="240"/>
    </location>
</feature>
<dbReference type="GO" id="GO:0015297">
    <property type="term" value="F:antiporter activity"/>
    <property type="evidence" value="ECO:0007669"/>
    <property type="project" value="UniProtKB-KW"/>
</dbReference>
<feature type="transmembrane region" description="Helical" evidence="8">
    <location>
        <begin position="67"/>
        <end position="86"/>
    </location>
</feature>
<dbReference type="Proteomes" id="UP000886844">
    <property type="component" value="Unassembled WGS sequence"/>
</dbReference>
<evidence type="ECO:0000256" key="1">
    <source>
        <dbReference type="ARBA" id="ARBA00004141"/>
    </source>
</evidence>
<dbReference type="PANTHER" id="PTHR43562">
    <property type="entry name" value="NAPA-TYPE SODIUM/HYDROGEN ANTIPORTER"/>
    <property type="match status" value="1"/>
</dbReference>
<feature type="transmembrane region" description="Helical" evidence="8">
    <location>
        <begin position="275"/>
        <end position="295"/>
    </location>
</feature>
<protein>
    <submittedName>
        <fullName evidence="10">Cation:proton antiporter</fullName>
    </submittedName>
</protein>
<dbReference type="GO" id="GO:0016020">
    <property type="term" value="C:membrane"/>
    <property type="evidence" value="ECO:0007669"/>
    <property type="project" value="UniProtKB-SubCell"/>
</dbReference>
<reference evidence="10" key="2">
    <citation type="submission" date="2021-04" db="EMBL/GenBank/DDBJ databases">
        <authorList>
            <person name="Gilroy R."/>
        </authorList>
    </citation>
    <scope>NUCLEOTIDE SEQUENCE</scope>
    <source>
        <strain evidence="10">5134</strain>
    </source>
</reference>
<evidence type="ECO:0000256" key="2">
    <source>
        <dbReference type="ARBA" id="ARBA00022448"/>
    </source>
</evidence>
<feature type="transmembrane region" description="Helical" evidence="8">
    <location>
        <begin position="194"/>
        <end position="217"/>
    </location>
</feature>
<feature type="transmembrane region" description="Helical" evidence="8">
    <location>
        <begin position="338"/>
        <end position="359"/>
    </location>
</feature>
<feature type="transmembrane region" description="Helical" evidence="8">
    <location>
        <begin position="98"/>
        <end position="119"/>
    </location>
</feature>
<dbReference type="InterPro" id="IPR006153">
    <property type="entry name" value="Cation/H_exchanger_TM"/>
</dbReference>
<dbReference type="GO" id="GO:1902600">
    <property type="term" value="P:proton transmembrane transport"/>
    <property type="evidence" value="ECO:0007669"/>
    <property type="project" value="InterPro"/>
</dbReference>
<feature type="transmembrane region" description="Helical" evidence="8">
    <location>
        <begin position="246"/>
        <end position="263"/>
    </location>
</feature>
<feature type="transmembrane region" description="Helical" evidence="8">
    <location>
        <begin position="158"/>
        <end position="182"/>
    </location>
</feature>
<keyword evidence="6" id="KW-0406">Ion transport</keyword>
<name>A0A9D1YYP0_9BACT</name>
<evidence type="ECO:0000256" key="3">
    <source>
        <dbReference type="ARBA" id="ARBA00022449"/>
    </source>
</evidence>
<evidence type="ECO:0000256" key="7">
    <source>
        <dbReference type="ARBA" id="ARBA00023136"/>
    </source>
</evidence>
<keyword evidence="2" id="KW-0813">Transport</keyword>
<comment type="caution">
    <text evidence="10">The sequence shown here is derived from an EMBL/GenBank/DDBJ whole genome shotgun (WGS) entry which is preliminary data.</text>
</comment>
<dbReference type="Gene3D" id="1.20.1530.20">
    <property type="match status" value="1"/>
</dbReference>
<evidence type="ECO:0000259" key="9">
    <source>
        <dbReference type="Pfam" id="PF00999"/>
    </source>
</evidence>
<evidence type="ECO:0000256" key="8">
    <source>
        <dbReference type="SAM" id="Phobius"/>
    </source>
</evidence>
<dbReference type="PANTHER" id="PTHR43562:SF4">
    <property type="entry name" value="NA(+)_H(+) ANTIPORTER NHAS5"/>
    <property type="match status" value="1"/>
</dbReference>
<sequence>MLLSFTHTSLTLPLEDPILKFLLILVIILAAPLLLNKLKIPYLLGLIIAGAVIGPHGLNLVLRDSSIILSGTAGLLYIMFLSGLDMDMSDFRHNSWRSLVFGLYTFGVPLALGILAGYYVLGFSIYSSILLAGLFASQTLIAYPIVSKLGIARDKAVTIAVGGTVITDTLALLLLTVIVGMATGNVDDMFWWRLAGSVALCIAIIVVLFPILAHWFFKQVSDNISQYIFVLVMVFLGAFLAQLAGLEPIIGAFLAGIALNRLIPRTSPLMNRIEFVGNAIFIPFFLIGVGMLIDYRAFFRDWESLEVAAVMIVLITAAKFIAAWLTQKSFRLSPDQRTVIFGLSSAHVAATLAAVMVGYNVILGHTPDGEPIRLLNESVLNGTILMILATCTVSTFATQRGAHNIAVRQTHAPEAKTPKREDHILIPVAHEESADELVGLSSMLKPAGEPNGLYALHAIDNKADDPNVEKQAQKILTAAAKAAAAADIYLQELLRYDVNITNAIVSVARERSITDIVMGMHLTAPVVPALPGIPGIPGPPSPAIGKMAVDILMQSNVTTFLYRPVQPINTIKRHLIVVPEKAEQEAGFQLWLRRIQLLAGNSGAKIALLAPESTLEYLRPKGRKRPANIDYVPFSQWDDIPSLEHDLRDDDCLWFVMSRRDRVSYHPSMSRIPSLLEHLFVGYSAILLYPVQAGDTESRYIRAGI</sequence>